<dbReference type="InterPro" id="IPR006262">
    <property type="entry name" value="Cyt_deam_tetra"/>
</dbReference>
<dbReference type="InterPro" id="IPR002125">
    <property type="entry name" value="CMP_dCMP_dom"/>
</dbReference>
<dbReference type="Pfam" id="PF00383">
    <property type="entry name" value="dCMP_cyt_deam_1"/>
    <property type="match status" value="1"/>
</dbReference>
<feature type="domain" description="CMP/dCMP-type deaminase" evidence="16">
    <location>
        <begin position="5"/>
        <end position="132"/>
    </location>
</feature>
<comment type="catalytic activity">
    <reaction evidence="11 15">
        <text>cytidine + H2O + H(+) = uridine + NH4(+)</text>
        <dbReference type="Rhea" id="RHEA:16069"/>
        <dbReference type="ChEBI" id="CHEBI:15377"/>
        <dbReference type="ChEBI" id="CHEBI:15378"/>
        <dbReference type="ChEBI" id="CHEBI:16704"/>
        <dbReference type="ChEBI" id="CHEBI:17562"/>
        <dbReference type="ChEBI" id="CHEBI:28938"/>
        <dbReference type="EC" id="3.5.4.5"/>
    </reaction>
</comment>
<name>A0A9Q4FU08_9HYPH</name>
<sequence>MSTTDTDKALFEAAEAVRAKAYAPYSKFQVGAAILADDGQIYAGCNVENAAYPVGNCAEPSAIAAMLAGGGKRIKRIYVTGPGATPVTPCGGCRQRIREFADLDVEVISHGIEGKPLVQTLEQLLPHSFGPEFLGK</sequence>
<evidence type="ECO:0000256" key="15">
    <source>
        <dbReference type="RuleBase" id="RU364006"/>
    </source>
</evidence>
<dbReference type="EC" id="3.5.4.5" evidence="4 15"/>
<organism evidence="17 18">
    <name type="scientific">Devosia ureilytica</name>
    <dbReference type="NCBI Taxonomy" id="2952754"/>
    <lineage>
        <taxon>Bacteria</taxon>
        <taxon>Pseudomonadati</taxon>
        <taxon>Pseudomonadota</taxon>
        <taxon>Alphaproteobacteria</taxon>
        <taxon>Hyphomicrobiales</taxon>
        <taxon>Devosiaceae</taxon>
        <taxon>Devosia</taxon>
    </lineage>
</organism>
<dbReference type="RefSeq" id="WP_254675967.1">
    <property type="nucleotide sequence ID" value="NZ_JAMWDU010000006.1"/>
</dbReference>
<keyword evidence="7 15" id="KW-0378">Hydrolase</keyword>
<dbReference type="AlphaFoldDB" id="A0A9Q4FU08"/>
<dbReference type="GO" id="GO:0055086">
    <property type="term" value="P:nucleobase-containing small molecule metabolic process"/>
    <property type="evidence" value="ECO:0007669"/>
    <property type="project" value="UniProtKB-ARBA"/>
</dbReference>
<dbReference type="PANTHER" id="PTHR11644:SF2">
    <property type="entry name" value="CYTIDINE DEAMINASE"/>
    <property type="match status" value="1"/>
</dbReference>
<dbReference type="NCBIfam" id="NF004064">
    <property type="entry name" value="PRK05578.1"/>
    <property type="match status" value="1"/>
</dbReference>
<dbReference type="Gene3D" id="3.40.140.10">
    <property type="entry name" value="Cytidine Deaminase, domain 2"/>
    <property type="match status" value="1"/>
</dbReference>
<evidence type="ECO:0000256" key="2">
    <source>
        <dbReference type="ARBA" id="ARBA00003949"/>
    </source>
</evidence>
<feature type="binding site" evidence="14">
    <location>
        <position position="90"/>
    </location>
    <ligand>
        <name>Zn(2+)</name>
        <dbReference type="ChEBI" id="CHEBI:29105"/>
        <note>catalytic</note>
    </ligand>
</feature>
<evidence type="ECO:0000256" key="3">
    <source>
        <dbReference type="ARBA" id="ARBA00006576"/>
    </source>
</evidence>
<dbReference type="FunFam" id="3.40.140.10:FF:000008">
    <property type="entry name" value="Cytidine deaminase"/>
    <property type="match status" value="1"/>
</dbReference>
<feature type="active site" description="Proton donor" evidence="12">
    <location>
        <position position="59"/>
    </location>
</feature>
<feature type="binding site" evidence="13">
    <location>
        <begin position="46"/>
        <end position="52"/>
    </location>
    <ligand>
        <name>substrate</name>
    </ligand>
</feature>
<dbReference type="InterPro" id="IPR016192">
    <property type="entry name" value="APOBEC/CMP_deaminase_Zn-bd"/>
</dbReference>
<protein>
    <recommendedName>
        <fullName evidence="5 15">Cytidine deaminase</fullName>
        <ecNumber evidence="4 15">3.5.4.5</ecNumber>
    </recommendedName>
    <alternativeName>
        <fullName evidence="9 15">Cytidine aminohydrolase</fullName>
    </alternativeName>
</protein>
<evidence type="ECO:0000256" key="5">
    <source>
        <dbReference type="ARBA" id="ARBA00018266"/>
    </source>
</evidence>
<dbReference type="GO" id="GO:0042802">
    <property type="term" value="F:identical protein binding"/>
    <property type="evidence" value="ECO:0007669"/>
    <property type="project" value="UniProtKB-ARBA"/>
</dbReference>
<dbReference type="GO" id="GO:0072527">
    <property type="term" value="P:pyrimidine-containing compound metabolic process"/>
    <property type="evidence" value="ECO:0007669"/>
    <property type="project" value="UniProtKB-ARBA"/>
</dbReference>
<feature type="binding site" evidence="14">
    <location>
        <position position="57"/>
    </location>
    <ligand>
        <name>Zn(2+)</name>
        <dbReference type="ChEBI" id="CHEBI:29105"/>
        <note>catalytic</note>
    </ligand>
</feature>
<gene>
    <name evidence="17" type="ORF">NF348_16565</name>
</gene>
<dbReference type="PROSITE" id="PS51747">
    <property type="entry name" value="CYT_DCMP_DEAMINASES_2"/>
    <property type="match status" value="1"/>
</dbReference>
<evidence type="ECO:0000259" key="16">
    <source>
        <dbReference type="PROSITE" id="PS51747"/>
    </source>
</evidence>
<evidence type="ECO:0000256" key="12">
    <source>
        <dbReference type="PIRSR" id="PIRSR606262-1"/>
    </source>
</evidence>
<keyword evidence="6 14" id="KW-0479">Metal-binding</keyword>
<evidence type="ECO:0000256" key="13">
    <source>
        <dbReference type="PIRSR" id="PIRSR606262-2"/>
    </source>
</evidence>
<comment type="caution">
    <text evidence="17">The sequence shown here is derived from an EMBL/GenBank/DDBJ whole genome shotgun (WGS) entry which is preliminary data.</text>
</comment>
<dbReference type="SUPFAM" id="SSF53927">
    <property type="entry name" value="Cytidine deaminase-like"/>
    <property type="match status" value="1"/>
</dbReference>
<comment type="similarity">
    <text evidence="3 15">Belongs to the cytidine and deoxycytidylate deaminase family.</text>
</comment>
<dbReference type="PROSITE" id="PS00903">
    <property type="entry name" value="CYT_DCMP_DEAMINASES_1"/>
    <property type="match status" value="1"/>
</dbReference>
<evidence type="ECO:0000313" key="18">
    <source>
        <dbReference type="Proteomes" id="UP001060275"/>
    </source>
</evidence>
<evidence type="ECO:0000256" key="9">
    <source>
        <dbReference type="ARBA" id="ARBA00032005"/>
    </source>
</evidence>
<evidence type="ECO:0000256" key="1">
    <source>
        <dbReference type="ARBA" id="ARBA00001947"/>
    </source>
</evidence>
<keyword evidence="18" id="KW-1185">Reference proteome</keyword>
<feature type="binding site" evidence="14">
    <location>
        <position position="93"/>
    </location>
    <ligand>
        <name>Zn(2+)</name>
        <dbReference type="ChEBI" id="CHEBI:29105"/>
        <note>catalytic</note>
    </ligand>
</feature>
<evidence type="ECO:0000256" key="6">
    <source>
        <dbReference type="ARBA" id="ARBA00022723"/>
    </source>
</evidence>
<evidence type="ECO:0000313" key="17">
    <source>
        <dbReference type="EMBL" id="MCP8888727.1"/>
    </source>
</evidence>
<proteinExistence type="inferred from homology"/>
<dbReference type="PANTHER" id="PTHR11644">
    <property type="entry name" value="CYTIDINE DEAMINASE"/>
    <property type="match status" value="1"/>
</dbReference>
<dbReference type="GO" id="GO:0004126">
    <property type="term" value="F:cytidine deaminase activity"/>
    <property type="evidence" value="ECO:0007669"/>
    <property type="project" value="UniProtKB-UniRule"/>
</dbReference>
<evidence type="ECO:0000256" key="11">
    <source>
        <dbReference type="ARBA" id="ARBA00049558"/>
    </source>
</evidence>
<comment type="catalytic activity">
    <reaction evidence="10 15">
        <text>2'-deoxycytidine + H2O + H(+) = 2'-deoxyuridine + NH4(+)</text>
        <dbReference type="Rhea" id="RHEA:13433"/>
        <dbReference type="ChEBI" id="CHEBI:15377"/>
        <dbReference type="ChEBI" id="CHEBI:15378"/>
        <dbReference type="ChEBI" id="CHEBI:15698"/>
        <dbReference type="ChEBI" id="CHEBI:16450"/>
        <dbReference type="ChEBI" id="CHEBI:28938"/>
        <dbReference type="EC" id="3.5.4.5"/>
    </reaction>
</comment>
<dbReference type="GO" id="GO:0008270">
    <property type="term" value="F:zinc ion binding"/>
    <property type="evidence" value="ECO:0007669"/>
    <property type="project" value="UniProtKB-UniRule"/>
</dbReference>
<comment type="function">
    <text evidence="2 15">This enzyme scavenges exogenous and endogenous cytidine and 2'-deoxycytidine for UMP synthesis.</text>
</comment>
<comment type="cofactor">
    <cofactor evidence="1 14 15">
        <name>Zn(2+)</name>
        <dbReference type="ChEBI" id="CHEBI:29105"/>
    </cofactor>
</comment>
<reference evidence="17" key="1">
    <citation type="submission" date="2022-06" db="EMBL/GenBank/DDBJ databases">
        <title>Devosia sp. XJ19-45 genome assembly.</title>
        <authorList>
            <person name="Li B."/>
            <person name="Cai M."/>
            <person name="Nie G."/>
            <person name="Li W."/>
        </authorList>
    </citation>
    <scope>NUCLEOTIDE SEQUENCE</scope>
    <source>
        <strain evidence="17">XJ19-45</strain>
    </source>
</reference>
<dbReference type="Proteomes" id="UP001060275">
    <property type="component" value="Unassembled WGS sequence"/>
</dbReference>
<evidence type="ECO:0000256" key="8">
    <source>
        <dbReference type="ARBA" id="ARBA00022833"/>
    </source>
</evidence>
<dbReference type="InterPro" id="IPR050202">
    <property type="entry name" value="Cyt/Deoxycyt_deaminase"/>
</dbReference>
<dbReference type="EMBL" id="JAMWDU010000006">
    <property type="protein sequence ID" value="MCP8888727.1"/>
    <property type="molecule type" value="Genomic_DNA"/>
</dbReference>
<evidence type="ECO:0000256" key="4">
    <source>
        <dbReference type="ARBA" id="ARBA00012783"/>
    </source>
</evidence>
<evidence type="ECO:0000256" key="14">
    <source>
        <dbReference type="PIRSR" id="PIRSR606262-3"/>
    </source>
</evidence>
<dbReference type="NCBIfam" id="TIGR01354">
    <property type="entry name" value="cyt_deam_tetra"/>
    <property type="match status" value="1"/>
</dbReference>
<dbReference type="GO" id="GO:0005829">
    <property type="term" value="C:cytosol"/>
    <property type="evidence" value="ECO:0007669"/>
    <property type="project" value="TreeGrafter"/>
</dbReference>
<evidence type="ECO:0000256" key="7">
    <source>
        <dbReference type="ARBA" id="ARBA00022801"/>
    </source>
</evidence>
<keyword evidence="8 14" id="KW-0862">Zinc</keyword>
<dbReference type="CDD" id="cd01283">
    <property type="entry name" value="cytidine_deaminase"/>
    <property type="match status" value="1"/>
</dbReference>
<dbReference type="InterPro" id="IPR016193">
    <property type="entry name" value="Cytidine_deaminase-like"/>
</dbReference>
<accession>A0A9Q4FU08</accession>
<evidence type="ECO:0000256" key="10">
    <source>
        <dbReference type="ARBA" id="ARBA00049252"/>
    </source>
</evidence>